<keyword evidence="1" id="KW-0614">Plasmid</keyword>
<dbReference type="RefSeq" id="WP_012173409.1">
    <property type="nucleotide sequence ID" value="NC_009939.1"/>
</dbReference>
<gene>
    <name evidence="1" type="ORF">Dgeo_2927</name>
</gene>
<dbReference type="EMBL" id="CP000856">
    <property type="protein sequence ID" value="ABW34970.1"/>
    <property type="molecule type" value="Genomic_DNA"/>
</dbReference>
<keyword evidence="2" id="KW-1185">Reference proteome</keyword>
<dbReference type="Proteomes" id="UP000002431">
    <property type="component" value="Plasmid pDGEO02"/>
</dbReference>
<dbReference type="AlphaFoldDB" id="A8ZR61"/>
<dbReference type="HOGENOM" id="CLU_3182802_0_0_0"/>
<organism evidence="1 2">
    <name type="scientific">Deinococcus geothermalis (strain DSM 11300 / CIP 105573 / AG-3a)</name>
    <dbReference type="NCBI Taxonomy" id="319795"/>
    <lineage>
        <taxon>Bacteria</taxon>
        <taxon>Thermotogati</taxon>
        <taxon>Deinococcota</taxon>
        <taxon>Deinococci</taxon>
        <taxon>Deinococcales</taxon>
        <taxon>Deinococcaceae</taxon>
        <taxon>Deinococcus</taxon>
    </lineage>
</organism>
<accession>A8ZR61</accession>
<name>A8ZR61_DEIGD</name>
<dbReference type="KEGG" id="dge:Dgeo_2927"/>
<geneLocation type="plasmid" evidence="1 2">
    <name>pDGEO02</name>
</geneLocation>
<sequence length="46" mass="5148">MACTLWSDTVLTRFTLHVGGQEAGEDVRHLNPQARVRLAPRWITGS</sequence>
<evidence type="ECO:0000313" key="1">
    <source>
        <dbReference type="EMBL" id="ABW34970.1"/>
    </source>
</evidence>
<evidence type="ECO:0000313" key="2">
    <source>
        <dbReference type="Proteomes" id="UP000002431"/>
    </source>
</evidence>
<proteinExistence type="predicted"/>
<protein>
    <submittedName>
        <fullName evidence="1">Uncharacterized protein</fullName>
    </submittedName>
</protein>
<reference evidence="1" key="1">
    <citation type="submission" date="2007-10" db="EMBL/GenBank/DDBJ databases">
        <title>Complete sequence of Plasmid2 pDGEO02 of Deinococcus geothermalis DSM 11300.</title>
        <authorList>
            <consortium name="US DOE Joint Genome Institute"/>
            <person name="Copeland A."/>
            <person name="Lucas S."/>
            <person name="Lapidus A."/>
            <person name="Barry K."/>
            <person name="Detter J.C."/>
            <person name="Glavina del Rio T."/>
            <person name="Hammon N."/>
            <person name="Israni S."/>
            <person name="Dalin E."/>
            <person name="Tice H."/>
            <person name="Pitluck S."/>
            <person name="Brettin T."/>
            <person name="Bruce D."/>
            <person name="Han C."/>
            <person name="Tapia R."/>
            <person name="Saunders E."/>
            <person name="Gilna P."/>
            <person name="Schmutz J."/>
            <person name="Larimer F."/>
            <person name="Land M."/>
            <person name="Hauser L."/>
            <person name="Kyrpides N."/>
            <person name="Kim E."/>
            <person name="Daly M.J."/>
            <person name="Fredrickson J.K."/>
            <person name="Makarova K.S."/>
            <person name="Gaidamakova E.K."/>
            <person name="Zhai M."/>
            <person name="Richardson P."/>
        </authorList>
    </citation>
    <scope>NUCLEOTIDE SEQUENCE [LARGE SCALE GENOMIC DNA]</scope>
    <source>
        <strain evidence="1">DSM 11300</strain>
        <plasmid evidence="1">pDGEO02</plasmid>
    </source>
</reference>